<dbReference type="InterPro" id="IPR036188">
    <property type="entry name" value="FAD/NAD-bd_sf"/>
</dbReference>
<dbReference type="Gene3D" id="3.50.50.60">
    <property type="entry name" value="FAD/NAD(P)-binding domain"/>
    <property type="match status" value="1"/>
</dbReference>
<accession>A0A0D1YWY0</accession>
<organism evidence="2 3">
    <name type="scientific">Exophiala sideris</name>
    <dbReference type="NCBI Taxonomy" id="1016849"/>
    <lineage>
        <taxon>Eukaryota</taxon>
        <taxon>Fungi</taxon>
        <taxon>Dikarya</taxon>
        <taxon>Ascomycota</taxon>
        <taxon>Pezizomycotina</taxon>
        <taxon>Eurotiomycetes</taxon>
        <taxon>Chaetothyriomycetidae</taxon>
        <taxon>Chaetothyriales</taxon>
        <taxon>Herpotrichiellaceae</taxon>
        <taxon>Exophiala</taxon>
    </lineage>
</organism>
<name>A0A0D1YWY0_9EURO</name>
<evidence type="ECO:0008006" key="4">
    <source>
        <dbReference type="Google" id="ProtNLM"/>
    </source>
</evidence>
<dbReference type="Proteomes" id="UP000053599">
    <property type="component" value="Unassembled WGS sequence"/>
</dbReference>
<reference evidence="2 3" key="1">
    <citation type="submission" date="2015-01" db="EMBL/GenBank/DDBJ databases">
        <title>The Genome Sequence of Exophiala sideris CBS121828.</title>
        <authorList>
            <consortium name="The Broad Institute Genomics Platform"/>
            <person name="Cuomo C."/>
            <person name="de Hoog S."/>
            <person name="Gorbushina A."/>
            <person name="Stielow B."/>
            <person name="Teixiera M."/>
            <person name="Abouelleil A."/>
            <person name="Chapman S.B."/>
            <person name="Priest M."/>
            <person name="Young S.K."/>
            <person name="Wortman J."/>
            <person name="Nusbaum C."/>
            <person name="Birren B."/>
        </authorList>
    </citation>
    <scope>NUCLEOTIDE SEQUENCE [LARGE SCALE GENOMIC DNA]</scope>
    <source>
        <strain evidence="2 3">CBS 121828</strain>
    </source>
</reference>
<sequence>MELPSVISPTTLYQGVSTESRFSKMIYDVAIIGAGPAGLAVAARLREATPSALFTDEEHSRYWRRFNRRETFETEAKRRRRSNNSESGSDSSKAFSEKIDRCSRCSLQ</sequence>
<evidence type="ECO:0000313" key="2">
    <source>
        <dbReference type="EMBL" id="KIV87032.1"/>
    </source>
</evidence>
<dbReference type="EMBL" id="KN846951">
    <property type="protein sequence ID" value="KIV87032.1"/>
    <property type="molecule type" value="Genomic_DNA"/>
</dbReference>
<evidence type="ECO:0000256" key="1">
    <source>
        <dbReference type="SAM" id="MobiDB-lite"/>
    </source>
</evidence>
<feature type="compositionally biased region" description="Basic and acidic residues" evidence="1">
    <location>
        <begin position="95"/>
        <end position="108"/>
    </location>
</feature>
<protein>
    <recommendedName>
        <fullName evidence="4">FAD/NAD(P)-binding domain-containing protein</fullName>
    </recommendedName>
</protein>
<evidence type="ECO:0000313" key="3">
    <source>
        <dbReference type="Proteomes" id="UP000053599"/>
    </source>
</evidence>
<dbReference type="AlphaFoldDB" id="A0A0D1YWY0"/>
<dbReference type="OrthoDB" id="76038at2759"/>
<proteinExistence type="predicted"/>
<dbReference type="SUPFAM" id="SSF51905">
    <property type="entry name" value="FAD/NAD(P)-binding domain"/>
    <property type="match status" value="1"/>
</dbReference>
<dbReference type="HOGENOM" id="CLU_2197002_0_0_1"/>
<dbReference type="PANTHER" id="PTHR38663">
    <property type="match status" value="1"/>
</dbReference>
<dbReference type="PANTHER" id="PTHR38663:SF1">
    <property type="entry name" value="L-ORNITHINE N(5)-MONOOXYGENASE"/>
    <property type="match status" value="1"/>
</dbReference>
<feature type="region of interest" description="Disordered" evidence="1">
    <location>
        <begin position="73"/>
        <end position="108"/>
    </location>
</feature>
<gene>
    <name evidence="2" type="ORF">PV11_02604</name>
</gene>